<dbReference type="EMBL" id="FPBX01000001">
    <property type="protein sequence ID" value="SFU31694.1"/>
    <property type="molecule type" value="Genomic_DNA"/>
</dbReference>
<dbReference type="RefSeq" id="WP_054255430.1">
    <property type="nucleotide sequence ID" value="NZ_CYIG01000007.1"/>
</dbReference>
<keyword evidence="2" id="KW-1185">Reference proteome</keyword>
<dbReference type="Proteomes" id="UP000183656">
    <property type="component" value="Unassembled WGS sequence"/>
</dbReference>
<reference evidence="1 2" key="1">
    <citation type="submission" date="2016-10" db="EMBL/GenBank/DDBJ databases">
        <authorList>
            <person name="de Groot N.N."/>
        </authorList>
    </citation>
    <scope>NUCLEOTIDE SEQUENCE [LARGE SCALE GENOMIC DNA]</scope>
    <source>
        <strain evidence="1 2">R-24608</strain>
    </source>
</reference>
<proteinExistence type="predicted"/>
<gene>
    <name evidence="1" type="ORF">SAMN04489707_1001201</name>
</gene>
<evidence type="ECO:0000313" key="2">
    <source>
        <dbReference type="Proteomes" id="UP000183656"/>
    </source>
</evidence>
<dbReference type="OrthoDB" id="8609885at2"/>
<organism evidence="1 2">
    <name type="scientific">Paenacidovorax caeni</name>
    <dbReference type="NCBI Taxonomy" id="343013"/>
    <lineage>
        <taxon>Bacteria</taxon>
        <taxon>Pseudomonadati</taxon>
        <taxon>Pseudomonadota</taxon>
        <taxon>Betaproteobacteria</taxon>
        <taxon>Burkholderiales</taxon>
        <taxon>Comamonadaceae</taxon>
        <taxon>Paenacidovorax</taxon>
    </lineage>
</organism>
<accession>A0A1I7F6A8</accession>
<sequence length="631" mass="68892">MGDAKLLFFAPQDGTGRLVFGDTGGGEVIPDAPLAIDADLPGLDYGGPLVLRFGTGLSMDVDLPGLDGTVVLEWDANVSRGGVRAELQSVWQEAAPAAAGASLPWRESAPLRVAAQARWQEATPLATATATRWQEGERQRTAVAVHWQDAQQLGGGVVLAWKEAQHQCTAVAVRWQDGQGLRAAVAAHWQQMRPRRAAVLTHWQEAQPLRAAVGEHWRDGQRLSLGLRSHWQDGMRPPPGMYVPSQPPKRPPCYDPATLGRLVFNELATGDGRLVFVCERAGPPPHPADIVVPARRSYVVINSIEIRRADDLSGPPLPSESFSMQLNRQSWTWTFSATFHASARDAVTPPMGQAVEIEVRVNGQPFRLQIERAPRSRRLPEHVVTTSGRGKAAVLDPQRGLVMNFGSALDRTAHQLMSEVLTVNGVGFGWSVDFGLQDWLVPGGVWMHQGSMVSALADIAGSVGGYLQPHDTDSVMRVLPLWPMEWWRWQQELVPQIELPEGFSEIDETEVLDLPEYNRIFVHGAAGGVFADLTRPGTAGDVLKQPMVVHPLITTIEAAKARARAELSESGLMLRHKMTLPVLPATGVIKPGTVLRYWDDVSVQRLGIVDSTDITHAFPVLTQSLEVLSHA</sequence>
<evidence type="ECO:0000313" key="1">
    <source>
        <dbReference type="EMBL" id="SFU31694.1"/>
    </source>
</evidence>
<dbReference type="STRING" id="343013.SAMN04489707_1001201"/>
<name>A0A1I7F6A8_9BURK</name>
<dbReference type="AlphaFoldDB" id="A0A1I7F6A8"/>
<protein>
    <submittedName>
        <fullName evidence="1">Uncharacterized protein</fullName>
    </submittedName>
</protein>